<keyword evidence="3" id="KW-1185">Reference proteome</keyword>
<feature type="transmembrane region" description="Helical" evidence="1">
    <location>
        <begin position="101"/>
        <end position="121"/>
    </location>
</feature>
<dbReference type="AlphaFoldDB" id="A0A4R5FY04"/>
<dbReference type="EMBL" id="SMLD01000001">
    <property type="protein sequence ID" value="TDE60302.1"/>
    <property type="molecule type" value="Genomic_DNA"/>
</dbReference>
<sequence length="171" mass="18299">MAILLPLSEIPPRWGVPLLTSAALAAPALRTFSWYFPEGPTYSMEALTCPLSAEPLVLTDVGLLVEVNWRTISAELNGWPTAVMALGLCAVLALRGRWGVAAARLTAALFVVIAGVFTIPYAVQIISDGCTDTMRFGGWDIILYGPILHYVAGAVLVTFLALILREERAGA</sequence>
<evidence type="ECO:0000256" key="1">
    <source>
        <dbReference type="SAM" id="Phobius"/>
    </source>
</evidence>
<gene>
    <name evidence="2" type="ORF">E1295_00175</name>
</gene>
<dbReference type="Proteomes" id="UP000295136">
    <property type="component" value="Unassembled WGS sequence"/>
</dbReference>
<feature type="transmembrane region" description="Helical" evidence="1">
    <location>
        <begin position="141"/>
        <end position="164"/>
    </location>
</feature>
<name>A0A4R5FY04_9ACTN</name>
<evidence type="ECO:0000313" key="3">
    <source>
        <dbReference type="Proteomes" id="UP000295136"/>
    </source>
</evidence>
<keyword evidence="1" id="KW-1133">Transmembrane helix</keyword>
<comment type="caution">
    <text evidence="2">The sequence shown here is derived from an EMBL/GenBank/DDBJ whole genome shotgun (WGS) entry which is preliminary data.</text>
</comment>
<evidence type="ECO:0000313" key="2">
    <source>
        <dbReference type="EMBL" id="TDE60302.1"/>
    </source>
</evidence>
<organism evidence="2 3">
    <name type="scientific">Nonomuraea mesophila</name>
    <dbReference type="NCBI Taxonomy" id="2530382"/>
    <lineage>
        <taxon>Bacteria</taxon>
        <taxon>Bacillati</taxon>
        <taxon>Actinomycetota</taxon>
        <taxon>Actinomycetes</taxon>
        <taxon>Streptosporangiales</taxon>
        <taxon>Streptosporangiaceae</taxon>
        <taxon>Nonomuraea</taxon>
    </lineage>
</organism>
<keyword evidence="1" id="KW-0472">Membrane</keyword>
<accession>A0A4R5FY04</accession>
<keyword evidence="1" id="KW-0812">Transmembrane</keyword>
<protein>
    <submittedName>
        <fullName evidence="2">Uncharacterized protein</fullName>
    </submittedName>
</protein>
<reference evidence="2 3" key="1">
    <citation type="submission" date="2019-03" db="EMBL/GenBank/DDBJ databases">
        <title>Draft genome sequences of novel Actinobacteria.</title>
        <authorList>
            <person name="Sahin N."/>
            <person name="Ay H."/>
            <person name="Saygin H."/>
        </authorList>
    </citation>
    <scope>NUCLEOTIDE SEQUENCE [LARGE SCALE GENOMIC DNA]</scope>
    <source>
        <strain evidence="2 3">6K102</strain>
    </source>
</reference>
<proteinExistence type="predicted"/>
<feature type="transmembrane region" description="Helical" evidence="1">
    <location>
        <begin position="76"/>
        <end position="94"/>
    </location>
</feature>